<dbReference type="PANTHER" id="PTHR47514:SF1">
    <property type="entry name" value="TRANSKETOLASE N-TERMINAL SECTION-RELATED"/>
    <property type="match status" value="1"/>
</dbReference>
<dbReference type="InterPro" id="IPR005474">
    <property type="entry name" value="Transketolase_N"/>
</dbReference>
<comment type="similarity">
    <text evidence="2">Belongs to the transketolase family.</text>
</comment>
<dbReference type="Gene3D" id="3.40.50.970">
    <property type="match status" value="1"/>
</dbReference>
<dbReference type="AlphaFoldDB" id="A0A1F7WAJ1"/>
<dbReference type="PANTHER" id="PTHR47514">
    <property type="entry name" value="TRANSKETOLASE N-TERMINAL SECTION-RELATED"/>
    <property type="match status" value="1"/>
</dbReference>
<keyword evidence="3" id="KW-0786">Thiamine pyrophosphate</keyword>
<sequence length="284" mass="31555">MHDKKLKSLEQKAQTIREDLIAMLVEAGSGHSAGPLGMADIFTALYFHVLVHDPKRPNWKDRDRLILSNGHITPIRYATMANAGYFPKKNMMSLRKMGSPLQGHPEHAWLPALETTSGPLGEGSSQAAGMAYAALMDTSPWRVYCCMGDGELNEGQCWEAFQFAGANRLYNLTYIIDRNNIQIDGTTEEIMPLEPLADKLKAFGLNVIECAGNNIRDFVTAVERAHATSDKCSVIIANTIPGYGIDFMEYDYLWHGKPPAKGKEAANSIKELRTLWGKIQSEHE</sequence>
<dbReference type="Pfam" id="PF00456">
    <property type="entry name" value="Transketolase_N"/>
    <property type="match status" value="1"/>
</dbReference>
<evidence type="ECO:0000256" key="1">
    <source>
        <dbReference type="ARBA" id="ARBA00001964"/>
    </source>
</evidence>
<evidence type="ECO:0000313" key="5">
    <source>
        <dbReference type="EMBL" id="OGL99094.1"/>
    </source>
</evidence>
<evidence type="ECO:0000313" key="6">
    <source>
        <dbReference type="Proteomes" id="UP000177331"/>
    </source>
</evidence>
<dbReference type="Proteomes" id="UP000177331">
    <property type="component" value="Unassembled WGS sequence"/>
</dbReference>
<organism evidence="5 6">
    <name type="scientific">Candidatus Uhrbacteria bacterium RIFOXYB2_FULL_45_11</name>
    <dbReference type="NCBI Taxonomy" id="1802421"/>
    <lineage>
        <taxon>Bacteria</taxon>
        <taxon>Candidatus Uhriibacteriota</taxon>
    </lineage>
</organism>
<comment type="cofactor">
    <cofactor evidence="1">
        <name>thiamine diphosphate</name>
        <dbReference type="ChEBI" id="CHEBI:58937"/>
    </cofactor>
</comment>
<accession>A0A1F7WAJ1</accession>
<evidence type="ECO:0000259" key="4">
    <source>
        <dbReference type="Pfam" id="PF00456"/>
    </source>
</evidence>
<dbReference type="CDD" id="cd02012">
    <property type="entry name" value="TPP_TK"/>
    <property type="match status" value="1"/>
</dbReference>
<proteinExistence type="inferred from homology"/>
<protein>
    <submittedName>
        <fullName evidence="5">Transketolase</fullName>
    </submittedName>
</protein>
<name>A0A1F7WAJ1_9BACT</name>
<dbReference type="STRING" id="1802421.A2318_01125"/>
<evidence type="ECO:0000256" key="3">
    <source>
        <dbReference type="ARBA" id="ARBA00023052"/>
    </source>
</evidence>
<dbReference type="SUPFAM" id="SSF52518">
    <property type="entry name" value="Thiamin diphosphate-binding fold (THDP-binding)"/>
    <property type="match status" value="1"/>
</dbReference>
<feature type="domain" description="Transketolase N-terminal" evidence="4">
    <location>
        <begin position="12"/>
        <end position="277"/>
    </location>
</feature>
<dbReference type="InterPro" id="IPR029061">
    <property type="entry name" value="THDP-binding"/>
</dbReference>
<reference evidence="5 6" key="1">
    <citation type="journal article" date="2016" name="Nat. Commun.">
        <title>Thousands of microbial genomes shed light on interconnected biogeochemical processes in an aquifer system.</title>
        <authorList>
            <person name="Anantharaman K."/>
            <person name="Brown C.T."/>
            <person name="Hug L.A."/>
            <person name="Sharon I."/>
            <person name="Castelle C.J."/>
            <person name="Probst A.J."/>
            <person name="Thomas B.C."/>
            <person name="Singh A."/>
            <person name="Wilkins M.J."/>
            <person name="Karaoz U."/>
            <person name="Brodie E.L."/>
            <person name="Williams K.H."/>
            <person name="Hubbard S.S."/>
            <person name="Banfield J.F."/>
        </authorList>
    </citation>
    <scope>NUCLEOTIDE SEQUENCE [LARGE SCALE GENOMIC DNA]</scope>
</reference>
<comment type="caution">
    <text evidence="5">The sequence shown here is derived from an EMBL/GenBank/DDBJ whole genome shotgun (WGS) entry which is preliminary data.</text>
</comment>
<gene>
    <name evidence="5" type="ORF">A2318_01125</name>
</gene>
<dbReference type="EMBL" id="MGFD01000015">
    <property type="protein sequence ID" value="OGL99094.1"/>
    <property type="molecule type" value="Genomic_DNA"/>
</dbReference>
<evidence type="ECO:0000256" key="2">
    <source>
        <dbReference type="ARBA" id="ARBA00007131"/>
    </source>
</evidence>